<dbReference type="Proteomes" id="UP001163152">
    <property type="component" value="Chromosome"/>
</dbReference>
<feature type="compositionally biased region" description="Polar residues" evidence="1">
    <location>
        <begin position="89"/>
        <end position="99"/>
    </location>
</feature>
<gene>
    <name evidence="2" type="ORF">OXH18_09850</name>
</gene>
<dbReference type="RefSeq" id="WP_268612497.1">
    <property type="nucleotide sequence ID" value="NZ_CP113797.1"/>
</dbReference>
<sequence length="119" mass="13451">MSHVKHTISSCRHCVFYEMQGRRGGHCRQLGVSVQGRWKVCSLASPPFASSWHQLERLVTLPAFEGQRPANHQSESLLLDDQRSDDGLQPTQLSFSSERLTLDRPAQLPCYELTQNESA</sequence>
<feature type="region of interest" description="Disordered" evidence="1">
    <location>
        <begin position="70"/>
        <end position="100"/>
    </location>
</feature>
<keyword evidence="3" id="KW-1185">Reference proteome</keyword>
<reference evidence="2" key="1">
    <citation type="submission" date="2022-12" db="EMBL/GenBank/DDBJ databases">
        <title>Polyphasic identification of a Novel Hot-Spring Cyanobacterium Ocullathermofonsia sinensis gen nov. sp. nov. and Genomic Insights on its Adaptations to the Thermal Habitat.</title>
        <authorList>
            <person name="Daroch M."/>
            <person name="Tang J."/>
            <person name="Jiang Y."/>
        </authorList>
    </citation>
    <scope>NUCLEOTIDE SEQUENCE</scope>
    <source>
        <strain evidence="2">PKUAC-SCTA174</strain>
    </source>
</reference>
<organism evidence="2 3">
    <name type="scientific">Thermocoleostomius sinensis A174</name>
    <dbReference type="NCBI Taxonomy" id="2016057"/>
    <lineage>
        <taxon>Bacteria</taxon>
        <taxon>Bacillati</taxon>
        <taxon>Cyanobacteriota</taxon>
        <taxon>Cyanophyceae</taxon>
        <taxon>Oculatellales</taxon>
        <taxon>Oculatellaceae</taxon>
        <taxon>Thermocoleostomius</taxon>
    </lineage>
</organism>
<evidence type="ECO:0000313" key="3">
    <source>
        <dbReference type="Proteomes" id="UP001163152"/>
    </source>
</evidence>
<dbReference type="KEGG" id="tsin:OXH18_09850"/>
<dbReference type="AlphaFoldDB" id="A0A9E9C969"/>
<evidence type="ECO:0000256" key="1">
    <source>
        <dbReference type="SAM" id="MobiDB-lite"/>
    </source>
</evidence>
<protein>
    <submittedName>
        <fullName evidence="2">Uncharacterized protein</fullName>
    </submittedName>
</protein>
<accession>A0A9E9C969</accession>
<name>A0A9E9C969_9CYAN</name>
<proteinExistence type="predicted"/>
<evidence type="ECO:0000313" key="2">
    <source>
        <dbReference type="EMBL" id="WAL62269.1"/>
    </source>
</evidence>
<dbReference type="EMBL" id="CP113797">
    <property type="protein sequence ID" value="WAL62269.1"/>
    <property type="molecule type" value="Genomic_DNA"/>
</dbReference>